<keyword evidence="6" id="KW-1185">Reference proteome</keyword>
<name>W0V3M8_9BURK</name>
<dbReference type="RefSeq" id="WP_051780506.1">
    <property type="nucleotide sequence ID" value="NZ_BCTH01000004.1"/>
</dbReference>
<keyword evidence="3" id="KW-1133">Transmembrane helix</keyword>
<proteinExistence type="predicted"/>
<dbReference type="GO" id="GO:0006417">
    <property type="term" value="P:regulation of translation"/>
    <property type="evidence" value="ECO:0007669"/>
    <property type="project" value="TreeGrafter"/>
</dbReference>
<dbReference type="InterPro" id="IPR041916">
    <property type="entry name" value="Anti_sigma_zinc_sf"/>
</dbReference>
<dbReference type="HOGENOM" id="CLU_893323_0_0_4"/>
<dbReference type="eggNOG" id="COG5662">
    <property type="taxonomic scope" value="Bacteria"/>
</dbReference>
<comment type="subcellular location">
    <subcellularLocation>
        <location evidence="1">Membrane</location>
        <topology evidence="1">Single-pass membrane protein</topology>
    </subcellularLocation>
</comment>
<evidence type="ECO:0000256" key="2">
    <source>
        <dbReference type="ARBA" id="ARBA00022692"/>
    </source>
</evidence>
<protein>
    <submittedName>
        <fullName evidence="5">Putative transmembrane anti-sigma factor</fullName>
    </submittedName>
</protein>
<evidence type="ECO:0000256" key="3">
    <source>
        <dbReference type="ARBA" id="ARBA00022989"/>
    </source>
</evidence>
<dbReference type="STRING" id="1349767.GJA_1830"/>
<dbReference type="PANTHER" id="PTHR37461:SF1">
    <property type="entry name" value="ANTI-SIGMA-K FACTOR RSKA"/>
    <property type="match status" value="1"/>
</dbReference>
<keyword evidence="4" id="KW-0472">Membrane</keyword>
<dbReference type="PATRIC" id="fig|1349767.4.peg.3603"/>
<dbReference type="EMBL" id="HG322949">
    <property type="protein sequence ID" value="CDG82466.1"/>
    <property type="molecule type" value="Genomic_DNA"/>
</dbReference>
<dbReference type="GO" id="GO:0016020">
    <property type="term" value="C:membrane"/>
    <property type="evidence" value="ECO:0007669"/>
    <property type="project" value="UniProtKB-SubCell"/>
</dbReference>
<gene>
    <name evidence="5" type="ORF">GJA_1830</name>
</gene>
<organism evidence="5 6">
    <name type="scientific">Janthinobacterium agaricidamnosum NBRC 102515 = DSM 9628</name>
    <dbReference type="NCBI Taxonomy" id="1349767"/>
    <lineage>
        <taxon>Bacteria</taxon>
        <taxon>Pseudomonadati</taxon>
        <taxon>Pseudomonadota</taxon>
        <taxon>Betaproteobacteria</taxon>
        <taxon>Burkholderiales</taxon>
        <taxon>Oxalobacteraceae</taxon>
        <taxon>Janthinobacterium</taxon>
    </lineage>
</organism>
<accession>W0V3M8</accession>
<dbReference type="OrthoDB" id="6843348at2"/>
<dbReference type="AlphaFoldDB" id="W0V3M8"/>
<dbReference type="PANTHER" id="PTHR37461">
    <property type="entry name" value="ANTI-SIGMA-K FACTOR RSKA"/>
    <property type="match status" value="1"/>
</dbReference>
<keyword evidence="2 5" id="KW-0812">Transmembrane</keyword>
<dbReference type="Gene3D" id="1.10.10.1320">
    <property type="entry name" value="Anti-sigma factor, zinc-finger domain"/>
    <property type="match status" value="1"/>
</dbReference>
<reference evidence="5 6" key="1">
    <citation type="journal article" date="2015" name="Genome Announc.">
        <title>Genome Sequence of Mushroom Soft-Rot Pathogen Janthinobacterium agaricidamnosum.</title>
        <authorList>
            <person name="Graupner K."/>
            <person name="Lackner G."/>
            <person name="Hertweck C."/>
        </authorList>
    </citation>
    <scope>NUCLEOTIDE SEQUENCE [LARGE SCALE GENOMIC DNA]</scope>
    <source>
        <strain evidence="6">NBRC 102515 / DSM 9628</strain>
    </source>
</reference>
<dbReference type="Proteomes" id="UP000027604">
    <property type="component" value="Chromosome I"/>
</dbReference>
<dbReference type="GO" id="GO:0016989">
    <property type="term" value="F:sigma factor antagonist activity"/>
    <property type="evidence" value="ECO:0007669"/>
    <property type="project" value="TreeGrafter"/>
</dbReference>
<evidence type="ECO:0000256" key="4">
    <source>
        <dbReference type="ARBA" id="ARBA00023136"/>
    </source>
</evidence>
<evidence type="ECO:0000313" key="5">
    <source>
        <dbReference type="EMBL" id="CDG82466.1"/>
    </source>
</evidence>
<evidence type="ECO:0000313" key="6">
    <source>
        <dbReference type="Proteomes" id="UP000027604"/>
    </source>
</evidence>
<dbReference type="InterPro" id="IPR051474">
    <property type="entry name" value="Anti-sigma-K/W_factor"/>
</dbReference>
<sequence length="278" mass="30471">MIVDDNLLLAYANDSLSPGERDAVDTLLRHDAALANRVAAMQASRLPYQAAFAAQALPQMPQHLRERIMDMARISAAAPPAEEPAPAPRPAHARSRWPLLGALAAALMLGVGLHAASSAYWNSPEKIGWMTQVANYQSLYVRDTVQMVHADPAASHAVISNLYEKDHIRLAIPDMSAYGLQFKRVQRLGFNYRPLVQMVYLPSQGDPVALCVIPEKGPDVAPYTLKVRNMNMVSWRRGGLAYVLLTDTPQEQLAALGNLLYQDKLPGWLPSAAEAKNS</sequence>
<dbReference type="KEGG" id="jag:GJA_1830"/>
<evidence type="ECO:0000256" key="1">
    <source>
        <dbReference type="ARBA" id="ARBA00004167"/>
    </source>
</evidence>